<dbReference type="EMBL" id="SACQ01000003">
    <property type="protein sequence ID" value="RVU31092.1"/>
    <property type="molecule type" value="Genomic_DNA"/>
</dbReference>
<dbReference type="Proteomes" id="UP000282818">
    <property type="component" value="Unassembled WGS sequence"/>
</dbReference>
<dbReference type="GO" id="GO:0047372">
    <property type="term" value="F:monoacylglycerol lipase activity"/>
    <property type="evidence" value="ECO:0007669"/>
    <property type="project" value="TreeGrafter"/>
</dbReference>
<dbReference type="PANTHER" id="PTHR43798:SF5">
    <property type="entry name" value="MONOACYLGLYCEROL LIPASE ABHD6"/>
    <property type="match status" value="1"/>
</dbReference>
<keyword evidence="3" id="KW-1185">Reference proteome</keyword>
<dbReference type="InterPro" id="IPR000073">
    <property type="entry name" value="AB_hydrolase_1"/>
</dbReference>
<dbReference type="Pfam" id="PF12697">
    <property type="entry name" value="Abhydrolase_6"/>
    <property type="match status" value="1"/>
</dbReference>
<gene>
    <name evidence="2" type="ORF">EOE65_08785</name>
</gene>
<evidence type="ECO:0000259" key="1">
    <source>
        <dbReference type="Pfam" id="PF12697"/>
    </source>
</evidence>
<evidence type="ECO:0000313" key="2">
    <source>
        <dbReference type="EMBL" id="RVU31092.1"/>
    </source>
</evidence>
<evidence type="ECO:0000313" key="3">
    <source>
        <dbReference type="Proteomes" id="UP000282818"/>
    </source>
</evidence>
<dbReference type="SUPFAM" id="SSF53474">
    <property type="entry name" value="alpha/beta-Hydrolases"/>
    <property type="match status" value="1"/>
</dbReference>
<proteinExistence type="predicted"/>
<feature type="domain" description="AB hydrolase-1" evidence="1">
    <location>
        <begin position="36"/>
        <end position="289"/>
    </location>
</feature>
<sequence length="303" mass="33550">MQAITEQLTQWSHAIETGELRGWMTPHCGNNGRPVIFFLHGNGLSSLTYWPFLEKFQDQYDLFLGAVAGHGDSDAPNPKQPPSWNKMAAQACEALQAHRASWAKDTPVIAMGHSFGGICITLINAQQPGIFDQLVLLDPVVFPKSTIAAVRLANILGLSHHIPHAKKALQRRNSWASRQEVHRSLKGRGVFKTWQDDALNCYIDHAVRPGSAGTWELRCPPWLEARIFSSSPKGLWSAIGKLPAHTQIVHATDTFPFVPKGVAKAERANPNIRVTQIEGGHCFMQEDPDKAHKLAKTLLAFPR</sequence>
<dbReference type="PANTHER" id="PTHR43798">
    <property type="entry name" value="MONOACYLGLYCEROL LIPASE"/>
    <property type="match status" value="1"/>
</dbReference>
<dbReference type="InterPro" id="IPR029058">
    <property type="entry name" value="AB_hydrolase_fold"/>
</dbReference>
<accession>A0A437Q932</accession>
<organism evidence="2 3">
    <name type="scientific">Neptunomonas marina</name>
    <dbReference type="NCBI Taxonomy" id="1815562"/>
    <lineage>
        <taxon>Bacteria</taxon>
        <taxon>Pseudomonadati</taxon>
        <taxon>Pseudomonadota</taxon>
        <taxon>Gammaproteobacteria</taxon>
        <taxon>Oceanospirillales</taxon>
        <taxon>Oceanospirillaceae</taxon>
        <taxon>Neptunomonas</taxon>
    </lineage>
</organism>
<reference evidence="2 3" key="1">
    <citation type="submission" date="2019-01" db="EMBL/GenBank/DDBJ databases">
        <authorList>
            <person name="Chen W.-M."/>
        </authorList>
    </citation>
    <scope>NUCLEOTIDE SEQUENCE [LARGE SCALE GENOMIC DNA]</scope>
    <source>
        <strain evidence="2 3">HPM-16</strain>
    </source>
</reference>
<dbReference type="AlphaFoldDB" id="A0A437Q932"/>
<comment type="caution">
    <text evidence="2">The sequence shown here is derived from an EMBL/GenBank/DDBJ whole genome shotgun (WGS) entry which is preliminary data.</text>
</comment>
<protein>
    <submittedName>
        <fullName evidence="2">Alpha/beta hydrolase</fullName>
    </submittedName>
</protein>
<dbReference type="GO" id="GO:0046464">
    <property type="term" value="P:acylglycerol catabolic process"/>
    <property type="evidence" value="ECO:0007669"/>
    <property type="project" value="TreeGrafter"/>
</dbReference>
<dbReference type="Gene3D" id="3.40.50.1820">
    <property type="entry name" value="alpha/beta hydrolase"/>
    <property type="match status" value="1"/>
</dbReference>
<dbReference type="GO" id="GO:0016020">
    <property type="term" value="C:membrane"/>
    <property type="evidence" value="ECO:0007669"/>
    <property type="project" value="TreeGrafter"/>
</dbReference>
<dbReference type="InterPro" id="IPR050266">
    <property type="entry name" value="AB_hydrolase_sf"/>
</dbReference>
<name>A0A437Q932_9GAMM</name>
<keyword evidence="2" id="KW-0378">Hydrolase</keyword>
<dbReference type="RefSeq" id="WP_127693937.1">
    <property type="nucleotide sequence ID" value="NZ_SACQ01000003.1"/>
</dbReference>